<name>A0AA48KBS9_9BACT</name>
<evidence type="ECO:0000313" key="2">
    <source>
        <dbReference type="Proteomes" id="UP001228113"/>
    </source>
</evidence>
<evidence type="ECO:0000313" key="1">
    <source>
        <dbReference type="EMBL" id="BDU76191.1"/>
    </source>
</evidence>
<dbReference type="EMBL" id="AP027081">
    <property type="protein sequence ID" value="BDU76191.1"/>
    <property type="molecule type" value="Genomic_DNA"/>
</dbReference>
<protein>
    <submittedName>
        <fullName evidence="1">Uncharacterized protein</fullName>
    </submittedName>
</protein>
<accession>A0AA48KBS9</accession>
<dbReference type="KEGG" id="msea:METESE_11490"/>
<gene>
    <name evidence="1" type="ORF">METESE_11490</name>
</gene>
<dbReference type="Proteomes" id="UP001228113">
    <property type="component" value="Chromosome"/>
</dbReference>
<sequence length="94" mass="10702">MPESAWSHPREGKRVVRFPEGMERTVTFKGEEMGVRYRMELEVSERMPDAKDHALLLPLVEVDTWITSLDLPEGEVIALYRDSGTRASAAAWGR</sequence>
<reference evidence="1" key="1">
    <citation type="journal article" date="2023" name="Int. J. Syst. Evol. Microbiol.">
        <title>Mesoterricola silvestris gen. nov., sp. nov., Mesoterricola sediminis sp. nov., Geothrix oryzae sp. nov., Geothrix edaphica sp. nov., Geothrix rubra sp. nov., and Geothrix limicola sp. nov., six novel members of Acidobacteriota isolated from soils.</title>
        <authorList>
            <person name="Itoh H."/>
            <person name="Sugisawa Y."/>
            <person name="Mise K."/>
            <person name="Xu Z."/>
            <person name="Kuniyasu M."/>
            <person name="Ushijima N."/>
            <person name="Kawano K."/>
            <person name="Kobayashi E."/>
            <person name="Shiratori Y."/>
            <person name="Masuda Y."/>
            <person name="Senoo K."/>
        </authorList>
    </citation>
    <scope>NUCLEOTIDE SEQUENCE</scope>
    <source>
        <strain evidence="1">W786</strain>
    </source>
</reference>
<proteinExistence type="predicted"/>
<organism evidence="1 2">
    <name type="scientific">Mesoterricola sediminis</name>
    <dbReference type="NCBI Taxonomy" id="2927980"/>
    <lineage>
        <taxon>Bacteria</taxon>
        <taxon>Pseudomonadati</taxon>
        <taxon>Acidobacteriota</taxon>
        <taxon>Holophagae</taxon>
        <taxon>Holophagales</taxon>
        <taxon>Holophagaceae</taxon>
        <taxon>Mesoterricola</taxon>
    </lineage>
</organism>
<dbReference type="AlphaFoldDB" id="A0AA48KBS9"/>
<keyword evidence="2" id="KW-1185">Reference proteome</keyword>